<evidence type="ECO:0000256" key="2">
    <source>
        <dbReference type="SAM" id="MobiDB-lite"/>
    </source>
</evidence>
<comment type="caution">
    <text evidence="5">The sequence shown here is derived from an EMBL/GenBank/DDBJ whole genome shotgun (WGS) entry which is preliminary data.</text>
</comment>
<dbReference type="Pfam" id="PF20743">
    <property type="entry name" value="DUF5580_C"/>
    <property type="match status" value="1"/>
</dbReference>
<keyword evidence="1" id="KW-0175">Coiled coil</keyword>
<dbReference type="InterPro" id="IPR048316">
    <property type="entry name" value="DUF5580_N"/>
</dbReference>
<feature type="compositionally biased region" description="Polar residues" evidence="2">
    <location>
        <begin position="38"/>
        <end position="62"/>
    </location>
</feature>
<evidence type="ECO:0000256" key="1">
    <source>
        <dbReference type="SAM" id="Coils"/>
    </source>
</evidence>
<dbReference type="PANTHER" id="PTHR34830:SF1">
    <property type="entry name" value="GENE 12695-RELATED"/>
    <property type="match status" value="1"/>
</dbReference>
<dbReference type="InterPro" id="IPR049247">
    <property type="entry name" value="DUF5580_C"/>
</dbReference>
<evidence type="ECO:0000259" key="4">
    <source>
        <dbReference type="Pfam" id="PF20743"/>
    </source>
</evidence>
<gene>
    <name evidence="5" type="ORF">P5673_029196</name>
</gene>
<protein>
    <submittedName>
        <fullName evidence="5">Uncharacterized protein</fullName>
    </submittedName>
</protein>
<evidence type="ECO:0000259" key="3">
    <source>
        <dbReference type="Pfam" id="PF17743"/>
    </source>
</evidence>
<feature type="domain" description="DUF5580" evidence="4">
    <location>
        <begin position="544"/>
        <end position="602"/>
    </location>
</feature>
<feature type="compositionally biased region" description="Basic and acidic residues" evidence="2">
    <location>
        <begin position="238"/>
        <end position="247"/>
    </location>
</feature>
<dbReference type="PANTHER" id="PTHR34830">
    <property type="entry name" value="SIMILAR TO HYPOTHETICAL PROTEIN MGC34837"/>
    <property type="match status" value="1"/>
</dbReference>
<feature type="region of interest" description="Disordered" evidence="2">
    <location>
        <begin position="32"/>
        <end position="123"/>
    </location>
</feature>
<dbReference type="Proteomes" id="UP001249851">
    <property type="component" value="Unassembled WGS sequence"/>
</dbReference>
<evidence type="ECO:0000313" key="6">
    <source>
        <dbReference type="Proteomes" id="UP001249851"/>
    </source>
</evidence>
<dbReference type="AlphaFoldDB" id="A0AAD9PWK3"/>
<dbReference type="Pfam" id="PF17743">
    <property type="entry name" value="DUF5580"/>
    <property type="match status" value="1"/>
</dbReference>
<sequence length="620" mass="70347">MAGMAPFGRDDQPLLEVKIIGGKRVEVAVDKYGKPLHQKNNSYLQGSKFQGQQTDRSSSVLPPSSPEKPSVLPTFSSANRNDAPPRKMLKSLDNSEPAHLSGSFDAPKKFSSPNSSPVLPPIKKDSVLDAEKTSNLASKLGSVMVGFDTSKLRDAYLNFAGFDSTLSGFVSADQIGREFFRLHVPVKGELLNELLSLFMSAHRPNWVNYEQLLKFLSNAVQPTATREFRMAQLTQSKTDGHRQEKISMKSPQENNLPLKPNQVSPRGDEVQKGRQSAIALKKAFQSKQDTEILLQMEQLLKDVDNPKELVQALKRTLENDSITGDEFVLSQKLKKICLQHHLPFNNSLLDMIITRLDRYSTGKISWVDFLSFVERALPISVPDTSSNYSERSQSRDSVRSLETPPSKPVWETRQPLKAVEHEGRYPPRNHSLHSMDLHHEQEAILAKQLEAQRKTSTFSQQQEDSHAMHRTSTGDSMMEEDPHENAKQLEERRQKLLQRQQELIEQKRQVLKEQEEIGKVIQSQKEKLHGIDRENDRALYAEEETRVKRFMKLANALYVCDQDQSGLISVDEARRLLNNYNLVNQLEFSLDLVESSLRTCSTTDDKVSVDDLIDELKSHL</sequence>
<accession>A0AAD9PWK3</accession>
<dbReference type="Gene3D" id="1.10.238.10">
    <property type="entry name" value="EF-hand"/>
    <property type="match status" value="1"/>
</dbReference>
<feature type="region of interest" description="Disordered" evidence="2">
    <location>
        <begin position="454"/>
        <end position="483"/>
    </location>
</feature>
<feature type="coiled-coil region" evidence="1">
    <location>
        <begin position="486"/>
        <end position="517"/>
    </location>
</feature>
<reference evidence="5" key="1">
    <citation type="journal article" date="2023" name="G3 (Bethesda)">
        <title>Whole genome assembly and annotation of the endangered Caribbean coral Acropora cervicornis.</title>
        <authorList>
            <person name="Selwyn J.D."/>
            <person name="Vollmer S.V."/>
        </authorList>
    </citation>
    <scope>NUCLEOTIDE SEQUENCE</scope>
    <source>
        <strain evidence="5">K2</strain>
    </source>
</reference>
<name>A0AAD9PWK3_ACRCE</name>
<feature type="region of interest" description="Disordered" evidence="2">
    <location>
        <begin position="235"/>
        <end position="272"/>
    </location>
</feature>
<evidence type="ECO:0000313" key="5">
    <source>
        <dbReference type="EMBL" id="KAK2550161.1"/>
    </source>
</evidence>
<feature type="region of interest" description="Disordered" evidence="2">
    <location>
        <begin position="383"/>
        <end position="413"/>
    </location>
</feature>
<proteinExistence type="predicted"/>
<reference evidence="5" key="2">
    <citation type="journal article" date="2023" name="Science">
        <title>Genomic signatures of disease resistance in endangered staghorn corals.</title>
        <authorList>
            <person name="Vollmer S.V."/>
            <person name="Selwyn J.D."/>
            <person name="Despard B.A."/>
            <person name="Roesel C.L."/>
        </authorList>
    </citation>
    <scope>NUCLEOTIDE SEQUENCE</scope>
    <source>
        <strain evidence="5">K2</strain>
    </source>
</reference>
<keyword evidence="6" id="KW-1185">Reference proteome</keyword>
<organism evidence="5 6">
    <name type="scientific">Acropora cervicornis</name>
    <name type="common">Staghorn coral</name>
    <dbReference type="NCBI Taxonomy" id="6130"/>
    <lineage>
        <taxon>Eukaryota</taxon>
        <taxon>Metazoa</taxon>
        <taxon>Cnidaria</taxon>
        <taxon>Anthozoa</taxon>
        <taxon>Hexacorallia</taxon>
        <taxon>Scleractinia</taxon>
        <taxon>Astrocoeniina</taxon>
        <taxon>Acroporidae</taxon>
        <taxon>Acropora</taxon>
    </lineage>
</organism>
<dbReference type="EMBL" id="JARQWQ010000114">
    <property type="protein sequence ID" value="KAK2550161.1"/>
    <property type="molecule type" value="Genomic_DNA"/>
</dbReference>
<dbReference type="SUPFAM" id="SSF47473">
    <property type="entry name" value="EF-hand"/>
    <property type="match status" value="2"/>
</dbReference>
<feature type="domain" description="DUF5580" evidence="3">
    <location>
        <begin position="162"/>
        <end position="221"/>
    </location>
</feature>
<dbReference type="InterPro" id="IPR011992">
    <property type="entry name" value="EF-hand-dom_pair"/>
</dbReference>
<dbReference type="InterPro" id="IPR040774">
    <property type="entry name" value="DUF5580"/>
</dbReference>